<keyword evidence="1" id="KW-1133">Transmembrane helix</keyword>
<reference evidence="2 3" key="1">
    <citation type="submission" date="2016-10" db="EMBL/GenBank/DDBJ databases">
        <title>Genome sequence of Streptomyces sp. MUSC 1.</title>
        <authorList>
            <person name="Lee L.-H."/>
            <person name="Ser H.-L."/>
            <person name="Law J.W.-F."/>
        </authorList>
    </citation>
    <scope>NUCLEOTIDE SEQUENCE [LARGE SCALE GENOMIC DNA]</scope>
    <source>
        <strain evidence="2 3">MUSC 1</strain>
    </source>
</reference>
<evidence type="ECO:0008006" key="4">
    <source>
        <dbReference type="Google" id="ProtNLM"/>
    </source>
</evidence>
<dbReference type="Proteomes" id="UP000179642">
    <property type="component" value="Unassembled WGS sequence"/>
</dbReference>
<dbReference type="OrthoDB" id="4229982at2"/>
<evidence type="ECO:0000313" key="3">
    <source>
        <dbReference type="Proteomes" id="UP000179642"/>
    </source>
</evidence>
<keyword evidence="1" id="KW-0472">Membrane</keyword>
<dbReference type="EMBL" id="MLYO01000062">
    <property type="protein sequence ID" value="OIJ96265.1"/>
    <property type="molecule type" value="Genomic_DNA"/>
</dbReference>
<comment type="caution">
    <text evidence="2">The sequence shown here is derived from an EMBL/GenBank/DDBJ whole genome shotgun (WGS) entry which is preliminary data.</text>
</comment>
<dbReference type="AlphaFoldDB" id="A0A1S2PSA6"/>
<proteinExistence type="predicted"/>
<accession>A0A1S2PSA6</accession>
<feature type="transmembrane region" description="Helical" evidence="1">
    <location>
        <begin position="108"/>
        <end position="129"/>
    </location>
</feature>
<protein>
    <recommendedName>
        <fullName evidence="4">DUF3592 domain-containing protein</fullName>
    </recommendedName>
</protein>
<keyword evidence="3" id="KW-1185">Reference proteome</keyword>
<feature type="transmembrane region" description="Helical" evidence="1">
    <location>
        <begin position="156"/>
        <end position="178"/>
    </location>
</feature>
<name>A0A1S2PSA6_9ACTN</name>
<gene>
    <name evidence="2" type="ORF">BIV23_32405</name>
</gene>
<evidence type="ECO:0000256" key="1">
    <source>
        <dbReference type="SAM" id="Phobius"/>
    </source>
</evidence>
<evidence type="ECO:0000313" key="2">
    <source>
        <dbReference type="EMBL" id="OIJ96265.1"/>
    </source>
</evidence>
<organism evidence="2 3">
    <name type="scientific">Streptomyces monashensis</name>
    <dbReference type="NCBI Taxonomy" id="1678012"/>
    <lineage>
        <taxon>Bacteria</taxon>
        <taxon>Bacillati</taxon>
        <taxon>Actinomycetota</taxon>
        <taxon>Actinomycetes</taxon>
        <taxon>Kitasatosporales</taxon>
        <taxon>Streptomycetaceae</taxon>
        <taxon>Streptomyces</taxon>
    </lineage>
</organism>
<sequence>MVLFGVFAGVLFSGLGIGGAVGLADGMKYSMRMSGTPGLLRIEYCETSGTGKQRHTDCYGDFRSDDHRVTDAYASIGESFTAGTVLPVQRDARGHCYLVGVAPTAGRLAGICVGVVAFVAGLTLLCGAFSTAMPRLGGRIGAALWSPGAGRLLRRLLLACGIGFAVFGVAGVIGWLAMP</sequence>
<keyword evidence="1" id="KW-0812">Transmembrane</keyword>
<dbReference type="RefSeq" id="WP_071384557.1">
    <property type="nucleotide sequence ID" value="NZ_MLYO01000062.1"/>
</dbReference>